<sequence length="326" mass="38001">MERICNTLRENRKLPMTDEQLSDLGVDFHQFDIRTGTISSPSVTSHFLPRVDFRDVLDSDLAASPFLEVASWSEVPGPRRYPWNLESIKMAMFPDMMTDQYNYFTFTGSGHSFKEFHRDGIPNGGWVVDRDTHSLLSGRREFLDFECTNTEKLEFPLDSLSCHEHKGHQRSIVGFRNQEKCGDKRPSSMELFAIAVLTHREMTRVDQQRSYKNRWDESRSNEDRSDECYFTFPHLVFLMDKFGGCRMFQSYFDGKLHVQFSELLDLGHMIAVPAYGEKYFDMVDRKDFLEKLNLLLKWAWPFPQGNTVANVPRICGCSKDLLQLIL</sequence>
<evidence type="ECO:0000313" key="1">
    <source>
        <dbReference type="EMBL" id="CRL31296.1"/>
    </source>
</evidence>
<organism evidence="1 2">
    <name type="scientific">Penicillium camemberti (strain FM 013)</name>
    <dbReference type="NCBI Taxonomy" id="1429867"/>
    <lineage>
        <taxon>Eukaryota</taxon>
        <taxon>Fungi</taxon>
        <taxon>Dikarya</taxon>
        <taxon>Ascomycota</taxon>
        <taxon>Pezizomycotina</taxon>
        <taxon>Eurotiomycetes</taxon>
        <taxon>Eurotiomycetidae</taxon>
        <taxon>Eurotiales</taxon>
        <taxon>Aspergillaceae</taxon>
        <taxon>Penicillium</taxon>
    </lineage>
</organism>
<dbReference type="EMBL" id="HG793238">
    <property type="protein sequence ID" value="CRL31296.1"/>
    <property type="molecule type" value="Genomic_DNA"/>
</dbReference>
<keyword evidence="2" id="KW-1185">Reference proteome</keyword>
<protein>
    <submittedName>
        <fullName evidence="1">Str. FM013</fullName>
    </submittedName>
</protein>
<proteinExistence type="predicted"/>
<reference evidence="1 2" key="1">
    <citation type="journal article" date="2014" name="Nat. Commun.">
        <title>Multiple recent horizontal transfers of a large genomic region in cheese making fungi.</title>
        <authorList>
            <person name="Cheeseman K."/>
            <person name="Ropars J."/>
            <person name="Renault P."/>
            <person name="Dupont J."/>
            <person name="Gouzy J."/>
            <person name="Branca A."/>
            <person name="Abraham A.L."/>
            <person name="Ceppi M."/>
            <person name="Conseiller E."/>
            <person name="Debuchy R."/>
            <person name="Malagnac F."/>
            <person name="Goarin A."/>
            <person name="Silar P."/>
            <person name="Lacoste S."/>
            <person name="Sallet E."/>
            <person name="Bensimon A."/>
            <person name="Giraud T."/>
            <person name="Brygoo Y."/>
        </authorList>
    </citation>
    <scope>NUCLEOTIDE SEQUENCE [LARGE SCALE GENOMIC DNA]</scope>
    <source>
        <strain evidence="2">FM 013</strain>
    </source>
</reference>
<dbReference type="AlphaFoldDB" id="A0A0G4PXQ1"/>
<accession>A0A0G4PXQ1</accession>
<name>A0A0G4PXQ1_PENC3</name>
<gene>
    <name evidence="1" type="ORF">PCAMFM013_S107g000003</name>
</gene>
<dbReference type="Proteomes" id="UP000053732">
    <property type="component" value="Unassembled WGS sequence"/>
</dbReference>
<evidence type="ECO:0000313" key="2">
    <source>
        <dbReference type="Proteomes" id="UP000053732"/>
    </source>
</evidence>